<evidence type="ECO:0000313" key="9">
    <source>
        <dbReference type="EMBL" id="KAJ2932944.1"/>
    </source>
</evidence>
<feature type="transmembrane region" description="Helical" evidence="7">
    <location>
        <begin position="385"/>
        <end position="406"/>
    </location>
</feature>
<comment type="similarity">
    <text evidence="2">Belongs to the major facilitator superfamily.</text>
</comment>
<evidence type="ECO:0000259" key="8">
    <source>
        <dbReference type="PROSITE" id="PS50850"/>
    </source>
</evidence>
<dbReference type="AlphaFoldDB" id="A0A9W8JF59"/>
<feature type="transmembrane region" description="Helical" evidence="7">
    <location>
        <begin position="91"/>
        <end position="112"/>
    </location>
</feature>
<feature type="transmembrane region" description="Helical" evidence="7">
    <location>
        <begin position="436"/>
        <end position="457"/>
    </location>
</feature>
<dbReference type="InterPro" id="IPR005828">
    <property type="entry name" value="MFS_sugar_transport-like"/>
</dbReference>
<dbReference type="EMBL" id="JANBPK010000755">
    <property type="protein sequence ID" value="KAJ2932944.1"/>
    <property type="molecule type" value="Genomic_DNA"/>
</dbReference>
<dbReference type="InterPro" id="IPR020846">
    <property type="entry name" value="MFS_dom"/>
</dbReference>
<feature type="non-terminal residue" evidence="9">
    <location>
        <position position="1"/>
    </location>
</feature>
<feature type="transmembrane region" description="Helical" evidence="7">
    <location>
        <begin position="177"/>
        <end position="201"/>
    </location>
</feature>
<dbReference type="SUPFAM" id="SSF103473">
    <property type="entry name" value="MFS general substrate transporter"/>
    <property type="match status" value="1"/>
</dbReference>
<keyword evidence="3" id="KW-0813">Transport</keyword>
<evidence type="ECO:0000256" key="2">
    <source>
        <dbReference type="ARBA" id="ARBA00008335"/>
    </source>
</evidence>
<dbReference type="FunFam" id="1.20.1250.20:FF:000171">
    <property type="entry name" value="MFS general substrate transporter"/>
    <property type="match status" value="1"/>
</dbReference>
<feature type="transmembrane region" description="Helical" evidence="7">
    <location>
        <begin position="498"/>
        <end position="519"/>
    </location>
</feature>
<evidence type="ECO:0000256" key="5">
    <source>
        <dbReference type="ARBA" id="ARBA00022989"/>
    </source>
</evidence>
<accession>A0A9W8JF59</accession>
<dbReference type="GO" id="GO:0022857">
    <property type="term" value="F:transmembrane transporter activity"/>
    <property type="evidence" value="ECO:0007669"/>
    <property type="project" value="InterPro"/>
</dbReference>
<comment type="caution">
    <text evidence="9">The sequence shown here is derived from an EMBL/GenBank/DDBJ whole genome shotgun (WGS) entry which is preliminary data.</text>
</comment>
<name>A0A9W8JF59_9AGAR</name>
<comment type="subcellular location">
    <subcellularLocation>
        <location evidence="1">Membrane</location>
        <topology evidence="1">Multi-pass membrane protein</topology>
    </subcellularLocation>
</comment>
<sequence>MDSDDKKVAPSSIAESSPQHFDAVYSEDTLDGRYIAKARILNDAVQDIGMGKYQWGLFFVTGFGWFADNLWPIATSLIIPPTVNEFKLEPAWLKLGQNIGLFVGAAFWAIGADIWGRKLSFNLTMLIIAAFSTSAGGSPDIVTLISLVTVLSVGVGGNLPVDSAIFLEFVPASHQYLLTFLSIWWAIGQLVGSLVAWPLVANYSCTTKIPGTDCPRSSNMGWRYFLFVMGGFMFVFWVLRFFVFKLYESPKYLMGKGQDEQAVEVVRKLAEHNGRTTSLTVEDLQAVDLAYAQKETDGKETKNEGHVNAAIRRQMAKFDSNHLKALFASKKLAYSSSLLIALWVTLVALTGLAFPLYNSFVIYFLATRGAYFGDGSVYITYRNQVILSVAKLPGAFISCYLVELPILGRRGTLSLATAATGVFILLSTTARSSNALLGWNCAYSLTSNIMFGVLAAITPELFPTKDRGTGNAITAMASRIFGVMAPIIALYADLTTSVPIFIAGAIFIIAGLIALLLPFESRGKASL</sequence>
<feature type="transmembrane region" description="Helical" evidence="7">
    <location>
        <begin position="55"/>
        <end position="79"/>
    </location>
</feature>
<evidence type="ECO:0000256" key="3">
    <source>
        <dbReference type="ARBA" id="ARBA00022448"/>
    </source>
</evidence>
<dbReference type="PROSITE" id="PS50850">
    <property type="entry name" value="MFS"/>
    <property type="match status" value="1"/>
</dbReference>
<evidence type="ECO:0000256" key="7">
    <source>
        <dbReference type="SAM" id="Phobius"/>
    </source>
</evidence>
<feature type="transmembrane region" description="Helical" evidence="7">
    <location>
        <begin position="469"/>
        <end position="492"/>
    </location>
</feature>
<organism evidence="9 10">
    <name type="scientific">Candolleomyces eurysporus</name>
    <dbReference type="NCBI Taxonomy" id="2828524"/>
    <lineage>
        <taxon>Eukaryota</taxon>
        <taxon>Fungi</taxon>
        <taxon>Dikarya</taxon>
        <taxon>Basidiomycota</taxon>
        <taxon>Agaricomycotina</taxon>
        <taxon>Agaricomycetes</taxon>
        <taxon>Agaricomycetidae</taxon>
        <taxon>Agaricales</taxon>
        <taxon>Agaricineae</taxon>
        <taxon>Psathyrellaceae</taxon>
        <taxon>Candolleomyces</taxon>
    </lineage>
</organism>
<keyword evidence="10" id="KW-1185">Reference proteome</keyword>
<gene>
    <name evidence="9" type="ORF">H1R20_g4159</name>
</gene>
<feature type="transmembrane region" description="Helical" evidence="7">
    <location>
        <begin position="338"/>
        <end position="365"/>
    </location>
</feature>
<feature type="transmembrane region" description="Helical" evidence="7">
    <location>
        <begin position="413"/>
        <end position="430"/>
    </location>
</feature>
<reference evidence="9" key="1">
    <citation type="submission" date="2022-06" db="EMBL/GenBank/DDBJ databases">
        <title>Genome Sequence of Candolleomyces eurysporus.</title>
        <authorList>
            <person name="Buettner E."/>
        </authorList>
    </citation>
    <scope>NUCLEOTIDE SEQUENCE</scope>
    <source>
        <strain evidence="9">VTCC 930004</strain>
    </source>
</reference>
<feature type="transmembrane region" description="Helical" evidence="7">
    <location>
        <begin position="141"/>
        <end position="165"/>
    </location>
</feature>
<dbReference type="Gene3D" id="1.20.1250.20">
    <property type="entry name" value="MFS general substrate transporter like domains"/>
    <property type="match status" value="1"/>
</dbReference>
<proteinExistence type="inferred from homology"/>
<keyword evidence="4 7" id="KW-0812">Transmembrane</keyword>
<dbReference type="Pfam" id="PF00083">
    <property type="entry name" value="Sugar_tr"/>
    <property type="match status" value="1"/>
</dbReference>
<dbReference type="PANTHER" id="PTHR23511">
    <property type="entry name" value="SYNAPTIC VESICLE GLYCOPROTEIN 2"/>
    <property type="match status" value="1"/>
</dbReference>
<evidence type="ECO:0000256" key="4">
    <source>
        <dbReference type="ARBA" id="ARBA00022692"/>
    </source>
</evidence>
<dbReference type="OrthoDB" id="3936150at2759"/>
<dbReference type="PANTHER" id="PTHR23511:SF12">
    <property type="entry name" value="TRANSPORTER, PUTATIVE (AFU_ORTHOLOGUE AFUA_7G01740)-RELATED"/>
    <property type="match status" value="1"/>
</dbReference>
<dbReference type="GO" id="GO:0016020">
    <property type="term" value="C:membrane"/>
    <property type="evidence" value="ECO:0007669"/>
    <property type="project" value="UniProtKB-SubCell"/>
</dbReference>
<dbReference type="InterPro" id="IPR036259">
    <property type="entry name" value="MFS_trans_sf"/>
</dbReference>
<evidence type="ECO:0000313" key="10">
    <source>
        <dbReference type="Proteomes" id="UP001140091"/>
    </source>
</evidence>
<dbReference type="Proteomes" id="UP001140091">
    <property type="component" value="Unassembled WGS sequence"/>
</dbReference>
<keyword evidence="6 7" id="KW-0472">Membrane</keyword>
<evidence type="ECO:0000256" key="6">
    <source>
        <dbReference type="ARBA" id="ARBA00023136"/>
    </source>
</evidence>
<feature type="transmembrane region" description="Helical" evidence="7">
    <location>
        <begin position="221"/>
        <end position="243"/>
    </location>
</feature>
<feature type="domain" description="Major facilitator superfamily (MFS) profile" evidence="8">
    <location>
        <begin position="57"/>
        <end position="522"/>
    </location>
</feature>
<evidence type="ECO:0000256" key="1">
    <source>
        <dbReference type="ARBA" id="ARBA00004141"/>
    </source>
</evidence>
<protein>
    <recommendedName>
        <fullName evidence="8">Major facilitator superfamily (MFS) profile domain-containing protein</fullName>
    </recommendedName>
</protein>
<keyword evidence="5 7" id="KW-1133">Transmembrane helix</keyword>